<evidence type="ECO:0000313" key="1">
    <source>
        <dbReference type="EMBL" id="AKR17465.2"/>
    </source>
</evidence>
<evidence type="ECO:0000313" key="2">
    <source>
        <dbReference type="Proteomes" id="UP000202962"/>
    </source>
</evidence>
<proteinExistence type="predicted"/>
<protein>
    <submittedName>
        <fullName evidence="1">Uncharacterized protein</fullName>
    </submittedName>
</protein>
<accession>A0A161C735</accession>
<dbReference type="RefSeq" id="YP_009249957.2">
    <property type="nucleotide sequence ID" value="NC_029996.1"/>
</dbReference>
<dbReference type="EMBL" id="KR011718">
    <property type="protein sequence ID" value="AKR17465.2"/>
    <property type="molecule type" value="Genomic_DNA"/>
</dbReference>
<keyword evidence="2" id="KW-1185">Reference proteome</keyword>
<dbReference type="Proteomes" id="UP000202962">
    <property type="component" value="Segment"/>
</dbReference>
<name>A0A161C735_9BBAC</name>
<reference evidence="1 2" key="1">
    <citation type="submission" date="2015-03" db="EMBL/GenBank/DDBJ databases">
        <title>The complete genome sequence of Mocis sp. granulovirus.</title>
        <authorList>
            <person name="Ardisson-Araujo D.M.P."/>
            <person name="Melo F.L."/>
            <person name="Sosa-Gomez D.R."/>
            <person name="Ribeiro B.M."/>
        </authorList>
    </citation>
    <scope>NUCLEOTIDE SEQUENCE [LARGE SCALE GENOMIC DNA]</scope>
    <source>
        <strain evidence="1">Southern Brazil</strain>
    </source>
</reference>
<organism evidence="1 2">
    <name type="scientific">Mocis latipes granulovirus</name>
    <dbReference type="NCBI Taxonomy" id="2072024"/>
    <lineage>
        <taxon>Viruses</taxon>
        <taxon>Viruses incertae sedis</taxon>
        <taxon>Naldaviricetes</taxon>
        <taxon>Lefavirales</taxon>
        <taxon>Baculoviridae</taxon>
        <taxon>Betabaculovirus</taxon>
        <taxon>Betabaculovirus molatipedis</taxon>
    </lineage>
</organism>
<sequence length="64" mass="7293">MQWHILTQHLQPQPPSGSPKFSVVSILSKQLSQQNPIDTIMLGCILEIYLKSVCLLHVCYHCFV</sequence>